<dbReference type="AlphaFoldDB" id="A0A8J8MHA1"/>
<dbReference type="SUPFAM" id="SSF51556">
    <property type="entry name" value="Metallo-dependent hydrolases"/>
    <property type="match status" value="1"/>
</dbReference>
<reference evidence="4" key="1">
    <citation type="submission" date="2020-07" db="EMBL/GenBank/DDBJ databases">
        <title>Vallitalea pronyensis genome.</title>
        <authorList>
            <person name="Postec A."/>
        </authorList>
    </citation>
    <scope>NUCLEOTIDE SEQUENCE</scope>
    <source>
        <strain evidence="4">FatNI3</strain>
    </source>
</reference>
<dbReference type="EMBL" id="CP058649">
    <property type="protein sequence ID" value="QUI21233.1"/>
    <property type="molecule type" value="Genomic_DNA"/>
</dbReference>
<dbReference type="PANTHER" id="PTHR21240:SF28">
    <property type="entry name" value="ISO-OROTATE DECARBOXYLASE (EUROFUNG)"/>
    <property type="match status" value="1"/>
</dbReference>
<dbReference type="InterPro" id="IPR032465">
    <property type="entry name" value="ACMSD"/>
</dbReference>
<dbReference type="GO" id="GO:0016787">
    <property type="term" value="F:hydrolase activity"/>
    <property type="evidence" value="ECO:0007669"/>
    <property type="project" value="InterPro"/>
</dbReference>
<sequence length="350" mass="40604">MIKRLIIPLVVILLVTNMNSTSINAQENANCKCYQHKRCHVYTDHHMHMMSQEFSEVFKTLLGTDTYIDMPIEEVSGEKIVSLLDEANIDKAFVLSDSYILGMDELQSPTEYEDVKKENDYVANEVSKYPDRLIGLFSVNPLRDYAIQEVDRCYHMEGLSGLKLHFTNSRVDLTIPEHLEKIKALFLHVSEKNIPILMHFRSRSPEFGKKDAEILIDEVISEIPNLKLQIAHLGGWGGFDQSTKEVFSTFIEKYNANPDLKKENVYFDFSGIIVTDRESVLGLEKTTEEDHKEMAHMMRQWGLDYIVFGSDYQYHSPQGYVNYIKKYLPLTRREISNFLNNDLSTIFYNE</sequence>
<dbReference type="GO" id="GO:0005737">
    <property type="term" value="C:cytoplasm"/>
    <property type="evidence" value="ECO:0007669"/>
    <property type="project" value="TreeGrafter"/>
</dbReference>
<keyword evidence="2" id="KW-0732">Signal</keyword>
<dbReference type="Proteomes" id="UP000683246">
    <property type="component" value="Chromosome"/>
</dbReference>
<dbReference type="InterPro" id="IPR006680">
    <property type="entry name" value="Amidohydro-rel"/>
</dbReference>
<dbReference type="GO" id="GO:0016831">
    <property type="term" value="F:carboxy-lyase activity"/>
    <property type="evidence" value="ECO:0007669"/>
    <property type="project" value="InterPro"/>
</dbReference>
<evidence type="ECO:0000256" key="1">
    <source>
        <dbReference type="ARBA" id="ARBA00023239"/>
    </source>
</evidence>
<evidence type="ECO:0000313" key="4">
    <source>
        <dbReference type="EMBL" id="QUI21233.1"/>
    </source>
</evidence>
<evidence type="ECO:0000313" key="5">
    <source>
        <dbReference type="Proteomes" id="UP000683246"/>
    </source>
</evidence>
<keyword evidence="5" id="KW-1185">Reference proteome</keyword>
<dbReference type="RefSeq" id="WP_212696698.1">
    <property type="nucleotide sequence ID" value="NZ_CP058649.1"/>
</dbReference>
<gene>
    <name evidence="4" type="ORF">HZI73_02575</name>
</gene>
<feature type="chain" id="PRO_5035209841" evidence="2">
    <location>
        <begin position="26"/>
        <end position="350"/>
    </location>
</feature>
<dbReference type="Gene3D" id="3.20.20.140">
    <property type="entry name" value="Metal-dependent hydrolases"/>
    <property type="match status" value="1"/>
</dbReference>
<protein>
    <submittedName>
        <fullName evidence="4">Amidohydrolase family protein</fullName>
    </submittedName>
</protein>
<organism evidence="4 5">
    <name type="scientific">Vallitalea pronyensis</name>
    <dbReference type="NCBI Taxonomy" id="1348613"/>
    <lineage>
        <taxon>Bacteria</taxon>
        <taxon>Bacillati</taxon>
        <taxon>Bacillota</taxon>
        <taxon>Clostridia</taxon>
        <taxon>Lachnospirales</taxon>
        <taxon>Vallitaleaceae</taxon>
        <taxon>Vallitalea</taxon>
    </lineage>
</organism>
<dbReference type="GO" id="GO:0019748">
    <property type="term" value="P:secondary metabolic process"/>
    <property type="evidence" value="ECO:0007669"/>
    <property type="project" value="TreeGrafter"/>
</dbReference>
<evidence type="ECO:0000256" key="2">
    <source>
        <dbReference type="SAM" id="SignalP"/>
    </source>
</evidence>
<dbReference type="InterPro" id="IPR032466">
    <property type="entry name" value="Metal_Hydrolase"/>
</dbReference>
<evidence type="ECO:0000259" key="3">
    <source>
        <dbReference type="Pfam" id="PF04909"/>
    </source>
</evidence>
<accession>A0A8J8MHA1</accession>
<name>A0A8J8MHA1_9FIRM</name>
<dbReference type="PANTHER" id="PTHR21240">
    <property type="entry name" value="2-AMINO-3-CARBOXYLMUCONATE-6-SEMIALDEHYDE DECARBOXYLASE"/>
    <property type="match status" value="1"/>
</dbReference>
<feature type="signal peptide" evidence="2">
    <location>
        <begin position="1"/>
        <end position="25"/>
    </location>
</feature>
<keyword evidence="1" id="KW-0456">Lyase</keyword>
<feature type="domain" description="Amidohydrolase-related" evidence="3">
    <location>
        <begin position="44"/>
        <end position="320"/>
    </location>
</feature>
<dbReference type="KEGG" id="vpy:HZI73_02575"/>
<dbReference type="Pfam" id="PF04909">
    <property type="entry name" value="Amidohydro_2"/>
    <property type="match status" value="1"/>
</dbReference>
<proteinExistence type="predicted"/>